<proteinExistence type="predicted"/>
<evidence type="ECO:0000313" key="2">
    <source>
        <dbReference type="Proteomes" id="UP000683310"/>
    </source>
</evidence>
<organism evidence="1 2">
    <name type="scientific">Nocardia tengchongensis</name>
    <dbReference type="NCBI Taxonomy" id="2055889"/>
    <lineage>
        <taxon>Bacteria</taxon>
        <taxon>Bacillati</taxon>
        <taxon>Actinomycetota</taxon>
        <taxon>Actinomycetes</taxon>
        <taxon>Mycobacteriales</taxon>
        <taxon>Nocardiaceae</taxon>
        <taxon>Nocardia</taxon>
    </lineage>
</organism>
<gene>
    <name evidence="1" type="ORF">KHQ06_02365</name>
</gene>
<dbReference type="EMBL" id="CP074371">
    <property type="protein sequence ID" value="QVI22022.1"/>
    <property type="molecule type" value="Genomic_DNA"/>
</dbReference>
<name>A0ABX8CQ53_9NOCA</name>
<keyword evidence="2" id="KW-1185">Reference proteome</keyword>
<evidence type="ECO:0000313" key="1">
    <source>
        <dbReference type="EMBL" id="QVI22022.1"/>
    </source>
</evidence>
<dbReference type="Proteomes" id="UP000683310">
    <property type="component" value="Chromosome"/>
</dbReference>
<reference evidence="1 2" key="1">
    <citation type="submission" date="2021-04" db="EMBL/GenBank/DDBJ databases">
        <title>Nocardia tengchongensis.</title>
        <authorList>
            <person name="Zhuang k."/>
            <person name="Ran Y."/>
            <person name="Li W."/>
        </authorList>
    </citation>
    <scope>NUCLEOTIDE SEQUENCE [LARGE SCALE GENOMIC DNA]</scope>
    <source>
        <strain evidence="1 2">CFH S0057</strain>
    </source>
</reference>
<accession>A0ABX8CQ53</accession>
<dbReference type="NCBIfam" id="NF046112">
    <property type="entry name" value="MSMEG_6209_Nter"/>
    <property type="match status" value="1"/>
</dbReference>
<protein>
    <submittedName>
        <fullName evidence="1">Uncharacterized protein</fullName>
    </submittedName>
</protein>
<dbReference type="Gene3D" id="1.10.8.1060">
    <property type="entry name" value="Corynebacterium glutamicum thioredoxin-dependent arsenate reductase, N-terminal domain"/>
    <property type="match status" value="1"/>
</dbReference>
<sequence>MYEQTVARLSAEFGGEVSRRQVESVLRRCLTDLAGSPVGAMPELSERLARQRLADELDVGVLLPVVWTYTGAPLSASNRVA</sequence>
<dbReference type="RefSeq" id="WP_213558111.1">
    <property type="nucleotide sequence ID" value="NZ_JBHZDI010000032.1"/>
</dbReference>